<reference evidence="2" key="1">
    <citation type="submission" date="2015-06" db="UniProtKB">
        <authorList>
            <consortium name="EnsemblPlants"/>
        </authorList>
    </citation>
    <scope>IDENTIFICATION</scope>
</reference>
<dbReference type="Pfam" id="PF00651">
    <property type="entry name" value="BTB"/>
    <property type="match status" value="1"/>
</dbReference>
<dbReference type="InterPro" id="IPR045005">
    <property type="entry name" value="BPM1-6"/>
</dbReference>
<dbReference type="EnsemblPlants" id="EMT09136">
    <property type="protein sequence ID" value="EMT09136"/>
    <property type="gene ID" value="F775_19838"/>
</dbReference>
<dbReference type="SUPFAM" id="SSF54695">
    <property type="entry name" value="POZ domain"/>
    <property type="match status" value="1"/>
</dbReference>
<dbReference type="CDD" id="cd00121">
    <property type="entry name" value="MATH"/>
    <property type="match status" value="1"/>
</dbReference>
<dbReference type="ExpressionAtlas" id="M8B569">
    <property type="expression patterns" value="baseline"/>
</dbReference>
<dbReference type="PANTHER" id="PTHR26379">
    <property type="entry name" value="BTB/POZ AND MATH DOMAIN-CONTAINING PROTEIN 1"/>
    <property type="match status" value="1"/>
</dbReference>
<sequence length="379" mass="42533">MSFAGVSIINYSDATGYSIEVSAASGYHLLVVRGYSRTKYYASTGTVIRSLPFKVGGHRWCIQYFPEGNAAECSGSVSFFLALLDENVTEPLKVQYDFSFVDELEKQDPAYIRANEPHDGLIKRDALEKSKHLNKDCFTILCDLVVATTVDLSIKVPPSTIHQHINDLLLSKEGTDVTFNVGGETFVAHRCVLAAHSTVFKAELFGPVNEGTVASIVQIQDMEAKVFRALLSFVYTDLLPDMEIDMGEEKKGGDEALWLQHLLAAADKYDLQRLKILCEEKLCKHIDVKSVKTISTLAGRHNCCGFKERKSCQDPDSKSHRSSRLRGARYYKHGSHDPTIRAYKSKHMRKLNMSQYRHLQMKKAEKPNYLPDPAEGTRS</sequence>
<dbReference type="InterPro" id="IPR011333">
    <property type="entry name" value="SKP1/BTB/POZ_sf"/>
</dbReference>
<dbReference type="PANTHER" id="PTHR26379:SF522">
    <property type="entry name" value="(BREAD WHEAT) HYPOTHETICAL PROTEIN"/>
    <property type="match status" value="1"/>
</dbReference>
<dbReference type="InterPro" id="IPR002083">
    <property type="entry name" value="MATH/TRAF_dom"/>
</dbReference>
<proteinExistence type="predicted"/>
<dbReference type="GO" id="GO:0016567">
    <property type="term" value="P:protein ubiquitination"/>
    <property type="evidence" value="ECO:0007669"/>
    <property type="project" value="InterPro"/>
</dbReference>
<dbReference type="Gene3D" id="3.30.710.10">
    <property type="entry name" value="Potassium Channel Kv1.1, Chain A"/>
    <property type="match status" value="1"/>
</dbReference>
<comment type="pathway">
    <text evidence="1">Protein modification; protein ubiquitination.</text>
</comment>
<name>M8B569_AEGTA</name>
<accession>M8B569</accession>
<dbReference type="Gene3D" id="2.60.210.10">
    <property type="entry name" value="Apoptosis, Tumor Necrosis Factor Receptor Associated Protein 2, Chain A"/>
    <property type="match status" value="1"/>
</dbReference>
<protein>
    <submittedName>
        <fullName evidence="2">Speckle-type POZ protein-like protein B</fullName>
    </submittedName>
</protein>
<dbReference type="SUPFAM" id="SSF49599">
    <property type="entry name" value="TRAF domain-like"/>
    <property type="match status" value="1"/>
</dbReference>
<dbReference type="SMART" id="SM00225">
    <property type="entry name" value="BTB"/>
    <property type="match status" value="1"/>
</dbReference>
<evidence type="ECO:0000313" key="2">
    <source>
        <dbReference type="EnsemblPlants" id="EMT09136"/>
    </source>
</evidence>
<dbReference type="PROSITE" id="PS50144">
    <property type="entry name" value="MATH"/>
    <property type="match status" value="1"/>
</dbReference>
<dbReference type="Pfam" id="PF22486">
    <property type="entry name" value="MATH_2"/>
    <property type="match status" value="1"/>
</dbReference>
<dbReference type="InterPro" id="IPR008974">
    <property type="entry name" value="TRAF-like"/>
</dbReference>
<dbReference type="PROSITE" id="PS50097">
    <property type="entry name" value="BTB"/>
    <property type="match status" value="1"/>
</dbReference>
<evidence type="ECO:0000256" key="1">
    <source>
        <dbReference type="ARBA" id="ARBA00004906"/>
    </source>
</evidence>
<organism evidence="2">
    <name type="scientific">Aegilops tauschii</name>
    <name type="common">Tausch's goatgrass</name>
    <name type="synonym">Aegilops squarrosa</name>
    <dbReference type="NCBI Taxonomy" id="37682"/>
    <lineage>
        <taxon>Eukaryota</taxon>
        <taxon>Viridiplantae</taxon>
        <taxon>Streptophyta</taxon>
        <taxon>Embryophyta</taxon>
        <taxon>Tracheophyta</taxon>
        <taxon>Spermatophyta</taxon>
        <taxon>Magnoliopsida</taxon>
        <taxon>Liliopsida</taxon>
        <taxon>Poales</taxon>
        <taxon>Poaceae</taxon>
        <taxon>BOP clade</taxon>
        <taxon>Pooideae</taxon>
        <taxon>Triticodae</taxon>
        <taxon>Triticeae</taxon>
        <taxon>Triticinae</taxon>
        <taxon>Aegilops</taxon>
    </lineage>
</organism>
<dbReference type="CDD" id="cd18280">
    <property type="entry name" value="BTB_POZ_BPM_plant"/>
    <property type="match status" value="1"/>
</dbReference>
<dbReference type="InterPro" id="IPR000210">
    <property type="entry name" value="BTB/POZ_dom"/>
</dbReference>
<dbReference type="AlphaFoldDB" id="M8B569"/>